<comment type="function">
    <text evidence="1 4">The glycine cleavage system catalyzes the degradation of glycine. The P protein binds the alpha-amino group of glycine through its pyridoxal phosphate cofactor; CO(2) is released and the remaining methylamine moiety is then transferred to the lipoamide cofactor of the H protein.</text>
</comment>
<dbReference type="OrthoDB" id="9771867at2"/>
<dbReference type="RefSeq" id="WP_113970479.1">
    <property type="nucleotide sequence ID" value="NZ_QNRJ01000013.1"/>
</dbReference>
<name>A0A366EJV5_9BACI</name>
<evidence type="ECO:0000256" key="2">
    <source>
        <dbReference type="ARBA" id="ARBA00023002"/>
    </source>
</evidence>
<feature type="domain" description="Glycine cleavage system P-protein N-terminal" evidence="5">
    <location>
        <begin position="3"/>
        <end position="441"/>
    </location>
</feature>
<evidence type="ECO:0000256" key="1">
    <source>
        <dbReference type="ARBA" id="ARBA00003788"/>
    </source>
</evidence>
<dbReference type="InterPro" id="IPR015422">
    <property type="entry name" value="PyrdxlP-dep_Trfase_small"/>
</dbReference>
<dbReference type="Gene3D" id="3.40.640.10">
    <property type="entry name" value="Type I PLP-dependent aspartate aminotransferase-like (Major domain)"/>
    <property type="match status" value="1"/>
</dbReference>
<reference evidence="6 7" key="1">
    <citation type="submission" date="2018-06" db="EMBL/GenBank/DDBJ databases">
        <title>Freshwater and sediment microbial communities from various areas in North America, analyzing microbe dynamics in response to fracking.</title>
        <authorList>
            <person name="Lamendella R."/>
        </authorList>
    </citation>
    <scope>NUCLEOTIDE SEQUENCE [LARGE SCALE GENOMIC DNA]</scope>
    <source>
        <strain evidence="6 7">97B</strain>
    </source>
</reference>
<sequence length="448" mass="49419">MKHRYLPMTEQDQREMLDSIGVDSVNDLFEDIPEQVRFKGDYKIKEAKSETELVKELTKMAAKNADLKSHTSFLGAGVYDHYMPIIVDHVLSRSEFYTAYTPYQPEISQGELQAIFEFQTMICELTGMDVANSSMYDGGTALAEAAMLSAGQTRRKKVLVSSTVHPESRDVLRSYAKGQYIEVVEIPHNNGVTDVEELKKLMSNEIAAVVVQYPNFFGRVEELKAIEEVAHAQKAMFVVSSNPLALGALTPPGQLGADIVIGDAQPFGIPSAFGGPHCGYFAVNKKLMRKVPGRLVGQTVDEDGIRGFVLTLQAREQHIRRDKATSNICSNQALNALAASVAMTALGKQGVKEMALQNIQKAHYAKEAFKTKGFSIAFEGPSFNEFVVKVNKPVKEINQKLLGKEMIGGYDLGLMDDSLSQHMLIAVTELRSKEEIDAFVAELGDCHE</sequence>
<proteinExistence type="inferred from homology"/>
<comment type="caution">
    <text evidence="6">The sequence shown here is derived from an EMBL/GenBank/DDBJ whole genome shotgun (WGS) entry which is preliminary data.</text>
</comment>
<dbReference type="GO" id="GO:0019464">
    <property type="term" value="P:glycine decarboxylation via glycine cleavage system"/>
    <property type="evidence" value="ECO:0007669"/>
    <property type="project" value="UniProtKB-UniRule"/>
</dbReference>
<gene>
    <name evidence="4" type="primary">gcvPA</name>
    <name evidence="6" type="ORF">DET59_11336</name>
</gene>
<comment type="catalytic activity">
    <reaction evidence="3 4">
        <text>N(6)-[(R)-lipoyl]-L-lysyl-[glycine-cleavage complex H protein] + glycine + H(+) = N(6)-[(R)-S(8)-aminomethyldihydrolipoyl]-L-lysyl-[glycine-cleavage complex H protein] + CO2</text>
        <dbReference type="Rhea" id="RHEA:24304"/>
        <dbReference type="Rhea" id="RHEA-COMP:10494"/>
        <dbReference type="Rhea" id="RHEA-COMP:10495"/>
        <dbReference type="ChEBI" id="CHEBI:15378"/>
        <dbReference type="ChEBI" id="CHEBI:16526"/>
        <dbReference type="ChEBI" id="CHEBI:57305"/>
        <dbReference type="ChEBI" id="CHEBI:83099"/>
        <dbReference type="ChEBI" id="CHEBI:83143"/>
        <dbReference type="EC" id="1.4.4.2"/>
    </reaction>
</comment>
<dbReference type="PANTHER" id="PTHR42806:SF1">
    <property type="entry name" value="GLYCINE DEHYDROGENASE (DECARBOXYLATING)"/>
    <property type="match status" value="1"/>
</dbReference>
<dbReference type="HAMAP" id="MF_00712">
    <property type="entry name" value="GcvPA"/>
    <property type="match status" value="1"/>
</dbReference>
<dbReference type="AlphaFoldDB" id="A0A366EJV5"/>
<comment type="subunit">
    <text evidence="4">The glycine cleavage system is composed of four proteins: P, T, L and H. In this organism, the P 'protein' is a heterodimer of two subunits.</text>
</comment>
<evidence type="ECO:0000256" key="4">
    <source>
        <dbReference type="HAMAP-Rule" id="MF_00712"/>
    </source>
</evidence>
<dbReference type="Gene3D" id="3.90.1150.10">
    <property type="entry name" value="Aspartate Aminotransferase, domain 1"/>
    <property type="match status" value="1"/>
</dbReference>
<comment type="similarity">
    <text evidence="4">Belongs to the GcvP family. N-terminal subunit subfamily.</text>
</comment>
<dbReference type="PIRSF" id="PIRSF006815">
    <property type="entry name" value="GcvPA"/>
    <property type="match status" value="1"/>
</dbReference>
<evidence type="ECO:0000259" key="5">
    <source>
        <dbReference type="Pfam" id="PF02347"/>
    </source>
</evidence>
<evidence type="ECO:0000256" key="3">
    <source>
        <dbReference type="ARBA" id="ARBA00049026"/>
    </source>
</evidence>
<dbReference type="InterPro" id="IPR049315">
    <property type="entry name" value="GDC-P_N"/>
</dbReference>
<accession>A0A366EJV5</accession>
<dbReference type="InterPro" id="IPR020581">
    <property type="entry name" value="GDC_P"/>
</dbReference>
<dbReference type="InterPro" id="IPR015424">
    <property type="entry name" value="PyrdxlP-dep_Trfase"/>
</dbReference>
<dbReference type="CDD" id="cd00613">
    <property type="entry name" value="GDC-P"/>
    <property type="match status" value="1"/>
</dbReference>
<dbReference type="PANTHER" id="PTHR42806">
    <property type="entry name" value="GLYCINE CLEAVAGE SYSTEM P-PROTEIN"/>
    <property type="match status" value="1"/>
</dbReference>
<dbReference type="GO" id="GO:0009116">
    <property type="term" value="P:nucleoside metabolic process"/>
    <property type="evidence" value="ECO:0007669"/>
    <property type="project" value="InterPro"/>
</dbReference>
<dbReference type="Pfam" id="PF02347">
    <property type="entry name" value="GDC-P"/>
    <property type="match status" value="1"/>
</dbReference>
<keyword evidence="2 4" id="KW-0560">Oxidoreductase</keyword>
<dbReference type="EC" id="1.4.4.2" evidence="4"/>
<dbReference type="InterPro" id="IPR015421">
    <property type="entry name" value="PyrdxlP-dep_Trfase_major"/>
</dbReference>
<evidence type="ECO:0000313" key="6">
    <source>
        <dbReference type="EMBL" id="RBP02614.1"/>
    </source>
</evidence>
<organism evidence="6 7">
    <name type="scientific">Rossellomorea aquimaris</name>
    <dbReference type="NCBI Taxonomy" id="189382"/>
    <lineage>
        <taxon>Bacteria</taxon>
        <taxon>Bacillati</taxon>
        <taxon>Bacillota</taxon>
        <taxon>Bacilli</taxon>
        <taxon>Bacillales</taxon>
        <taxon>Bacillaceae</taxon>
        <taxon>Rossellomorea</taxon>
    </lineage>
</organism>
<dbReference type="Proteomes" id="UP000252118">
    <property type="component" value="Unassembled WGS sequence"/>
</dbReference>
<dbReference type="InterPro" id="IPR023010">
    <property type="entry name" value="GcvPA"/>
</dbReference>
<dbReference type="FunFam" id="3.40.640.10:FF:000113">
    <property type="entry name" value="Probable glycine dehydrogenase (decarboxylating) subunit 1"/>
    <property type="match status" value="1"/>
</dbReference>
<protein>
    <recommendedName>
        <fullName evidence="4">Probable glycine dehydrogenase (decarboxylating) subunit 1</fullName>
        <ecNumber evidence="4">1.4.4.2</ecNumber>
    </recommendedName>
    <alternativeName>
        <fullName evidence="4">Glycine cleavage system P-protein subunit 1</fullName>
    </alternativeName>
    <alternativeName>
        <fullName evidence="4">Glycine decarboxylase subunit 1</fullName>
    </alternativeName>
    <alternativeName>
        <fullName evidence="4">Glycine dehydrogenase (aminomethyl-transferring) subunit 1</fullName>
    </alternativeName>
</protein>
<dbReference type="SUPFAM" id="SSF53383">
    <property type="entry name" value="PLP-dependent transferases"/>
    <property type="match status" value="1"/>
</dbReference>
<evidence type="ECO:0000313" key="7">
    <source>
        <dbReference type="Proteomes" id="UP000252118"/>
    </source>
</evidence>
<dbReference type="NCBIfam" id="NF001696">
    <property type="entry name" value="PRK00451.1"/>
    <property type="match status" value="1"/>
</dbReference>
<dbReference type="GO" id="GO:0004375">
    <property type="term" value="F:glycine dehydrogenase (decarboxylating) activity"/>
    <property type="evidence" value="ECO:0007669"/>
    <property type="project" value="UniProtKB-EC"/>
</dbReference>
<dbReference type="EMBL" id="QNRJ01000013">
    <property type="protein sequence ID" value="RBP02614.1"/>
    <property type="molecule type" value="Genomic_DNA"/>
</dbReference>